<dbReference type="EMBL" id="QJSU01000012">
    <property type="protein sequence ID" value="PYE36647.1"/>
    <property type="molecule type" value="Genomic_DNA"/>
</dbReference>
<dbReference type="RefSeq" id="WP_110924299.1">
    <property type="nucleotide sequence ID" value="NZ_QJSU01000012.1"/>
</dbReference>
<dbReference type="OrthoDB" id="5917218at2"/>
<organism evidence="1 2">
    <name type="scientific">Psychrobacter fozii</name>
    <dbReference type="NCBI Taxonomy" id="198480"/>
    <lineage>
        <taxon>Bacteria</taxon>
        <taxon>Pseudomonadati</taxon>
        <taxon>Pseudomonadota</taxon>
        <taxon>Gammaproteobacteria</taxon>
        <taxon>Moraxellales</taxon>
        <taxon>Moraxellaceae</taxon>
        <taxon>Psychrobacter</taxon>
    </lineage>
</organism>
<accession>A0A2V4U915</accession>
<evidence type="ECO:0000313" key="2">
    <source>
        <dbReference type="Proteomes" id="UP000247746"/>
    </source>
</evidence>
<dbReference type="AlphaFoldDB" id="A0A2V4U915"/>
<protein>
    <submittedName>
        <fullName evidence="1">Uncharacterized protein</fullName>
    </submittedName>
</protein>
<sequence length="84" mass="9963">MNQFIVDEYQKSHFELEKLAKRFDGYYRKTIESSELKFIEDDIYMLSQVNLLNLTLSPKGNPIYLITRQEVAFIEAIDNKNDLI</sequence>
<proteinExistence type="predicted"/>
<reference evidence="1 2" key="1">
    <citation type="submission" date="2018-06" db="EMBL/GenBank/DDBJ databases">
        <title>Genomic Encyclopedia of Type Strains, Phase III (KMG-III): the genomes of soil and plant-associated and newly described type strains.</title>
        <authorList>
            <person name="Whitman W."/>
        </authorList>
    </citation>
    <scope>NUCLEOTIDE SEQUENCE [LARGE SCALE GENOMIC DNA]</scope>
    <source>
        <strain evidence="1 2">CECT 5889</strain>
    </source>
</reference>
<dbReference type="Proteomes" id="UP000247746">
    <property type="component" value="Unassembled WGS sequence"/>
</dbReference>
<comment type="caution">
    <text evidence="1">The sequence shown here is derived from an EMBL/GenBank/DDBJ whole genome shotgun (WGS) entry which is preliminary data.</text>
</comment>
<gene>
    <name evidence="1" type="ORF">DFP82_11294</name>
</gene>
<evidence type="ECO:0000313" key="1">
    <source>
        <dbReference type="EMBL" id="PYE36647.1"/>
    </source>
</evidence>
<keyword evidence="2" id="KW-1185">Reference proteome</keyword>
<name>A0A2V4U915_9GAMM</name>